<reference evidence="2 3" key="1">
    <citation type="journal article" date="2014" name="Int. J. Syst. Evol. Microbiol.">
        <title>Complete genome sequence of Corynebacterium casei LMG S-19264T (=DSM 44701T), isolated from a smear-ripened cheese.</title>
        <authorList>
            <consortium name="US DOE Joint Genome Institute (JGI-PGF)"/>
            <person name="Walter F."/>
            <person name="Albersmeier A."/>
            <person name="Kalinowski J."/>
            <person name="Ruckert C."/>
        </authorList>
    </citation>
    <scope>NUCLEOTIDE SEQUENCE [LARGE SCALE GENOMIC DNA]</scope>
    <source>
        <strain evidence="2 3">KCTC 12285</strain>
    </source>
</reference>
<dbReference type="CDD" id="cd12797">
    <property type="entry name" value="M23_peptidase"/>
    <property type="match status" value="1"/>
</dbReference>
<dbReference type="InterPro" id="IPR018392">
    <property type="entry name" value="LysM"/>
</dbReference>
<proteinExistence type="predicted"/>
<keyword evidence="3" id="KW-1185">Reference proteome</keyword>
<evidence type="ECO:0000259" key="1">
    <source>
        <dbReference type="PROSITE" id="PS51782"/>
    </source>
</evidence>
<dbReference type="SUPFAM" id="SSF54106">
    <property type="entry name" value="LysM domain"/>
    <property type="match status" value="1"/>
</dbReference>
<dbReference type="Pfam" id="PF01476">
    <property type="entry name" value="LysM"/>
    <property type="match status" value="1"/>
</dbReference>
<dbReference type="SMART" id="SM00257">
    <property type="entry name" value="LysM"/>
    <property type="match status" value="1"/>
</dbReference>
<dbReference type="AlphaFoldDB" id="A0A918N1I2"/>
<dbReference type="PROSITE" id="PS51782">
    <property type="entry name" value="LYSM"/>
    <property type="match status" value="1"/>
</dbReference>
<sequence length="321" mass="36788">MFLSNKKLVTTFFIFLSFVSISAQEILEQKESIVVEHKKIVVQGRIVCLPIYPKNYNYLPENEISDDLLVENMEEFTTNWDNQQFNPYWGEQLTFPFQLEFQDEDFSSPVDGNMVVTSRYGWRRGRPHQGIDIDLHIGDSVKSILDGKIRYVGYHGGHGNTVVVRHHNGLETVYAHLSQILVKENEDIKKGQTIGKGGVTGNARGSHLHLEVRYKGKSINPEYLFEFTSDNKVRSDVLFVTKKWATPRYHKSTRKSNIVLHKTIEDIAKIEEEQQKIYTVRKGDTLSRIANKYGLAIAEICKTNALRSSSVLKIGQQIIIN</sequence>
<dbReference type="Proteomes" id="UP000601108">
    <property type="component" value="Unassembled WGS sequence"/>
</dbReference>
<protein>
    <recommendedName>
        <fullName evidence="1">LysM domain-containing protein</fullName>
    </recommendedName>
</protein>
<dbReference type="InterPro" id="IPR011055">
    <property type="entry name" value="Dup_hybrid_motif"/>
</dbReference>
<dbReference type="InterPro" id="IPR050570">
    <property type="entry name" value="Cell_wall_metabolism_enzyme"/>
</dbReference>
<dbReference type="InterPro" id="IPR016047">
    <property type="entry name" value="M23ase_b-sheet_dom"/>
</dbReference>
<gene>
    <name evidence="2" type="ORF">GCM10007384_02080</name>
</gene>
<dbReference type="EMBL" id="BMWS01000001">
    <property type="protein sequence ID" value="GGX03897.1"/>
    <property type="molecule type" value="Genomic_DNA"/>
</dbReference>
<dbReference type="GO" id="GO:0004222">
    <property type="term" value="F:metalloendopeptidase activity"/>
    <property type="evidence" value="ECO:0007669"/>
    <property type="project" value="TreeGrafter"/>
</dbReference>
<dbReference type="PANTHER" id="PTHR21666:SF270">
    <property type="entry name" value="MUREIN HYDROLASE ACTIVATOR ENVC"/>
    <property type="match status" value="1"/>
</dbReference>
<evidence type="ECO:0000313" key="2">
    <source>
        <dbReference type="EMBL" id="GGX03897.1"/>
    </source>
</evidence>
<organism evidence="2 3">
    <name type="scientific">Aquimarina muelleri</name>
    <dbReference type="NCBI Taxonomy" id="279356"/>
    <lineage>
        <taxon>Bacteria</taxon>
        <taxon>Pseudomonadati</taxon>
        <taxon>Bacteroidota</taxon>
        <taxon>Flavobacteriia</taxon>
        <taxon>Flavobacteriales</taxon>
        <taxon>Flavobacteriaceae</taxon>
        <taxon>Aquimarina</taxon>
    </lineage>
</organism>
<evidence type="ECO:0000313" key="3">
    <source>
        <dbReference type="Proteomes" id="UP000601108"/>
    </source>
</evidence>
<dbReference type="SUPFAM" id="SSF51261">
    <property type="entry name" value="Duplicated hybrid motif"/>
    <property type="match status" value="1"/>
</dbReference>
<name>A0A918N1I2_9FLAO</name>
<dbReference type="Pfam" id="PF01551">
    <property type="entry name" value="Peptidase_M23"/>
    <property type="match status" value="1"/>
</dbReference>
<accession>A0A918N1I2</accession>
<dbReference type="Gene3D" id="2.70.70.10">
    <property type="entry name" value="Glucose Permease (Domain IIA)"/>
    <property type="match status" value="1"/>
</dbReference>
<dbReference type="CDD" id="cd00118">
    <property type="entry name" value="LysM"/>
    <property type="match status" value="1"/>
</dbReference>
<dbReference type="InterPro" id="IPR036779">
    <property type="entry name" value="LysM_dom_sf"/>
</dbReference>
<comment type="caution">
    <text evidence="2">The sequence shown here is derived from an EMBL/GenBank/DDBJ whole genome shotgun (WGS) entry which is preliminary data.</text>
</comment>
<feature type="domain" description="LysM" evidence="1">
    <location>
        <begin position="276"/>
        <end position="320"/>
    </location>
</feature>
<dbReference type="PANTHER" id="PTHR21666">
    <property type="entry name" value="PEPTIDASE-RELATED"/>
    <property type="match status" value="1"/>
</dbReference>
<dbReference type="Gene3D" id="3.10.350.10">
    <property type="entry name" value="LysM domain"/>
    <property type="match status" value="1"/>
</dbReference>